<feature type="transmembrane region" description="Helical" evidence="1">
    <location>
        <begin position="141"/>
        <end position="161"/>
    </location>
</feature>
<dbReference type="Proteomes" id="UP001178507">
    <property type="component" value="Unassembled WGS sequence"/>
</dbReference>
<reference evidence="2" key="1">
    <citation type="submission" date="2023-08" db="EMBL/GenBank/DDBJ databases">
        <authorList>
            <person name="Chen Y."/>
            <person name="Shah S."/>
            <person name="Dougan E. K."/>
            <person name="Thang M."/>
            <person name="Chan C."/>
        </authorList>
    </citation>
    <scope>NUCLEOTIDE SEQUENCE</scope>
</reference>
<gene>
    <name evidence="2" type="ORF">EVOR1521_LOCUS6025</name>
</gene>
<proteinExistence type="predicted"/>
<feature type="transmembrane region" description="Helical" evidence="1">
    <location>
        <begin position="95"/>
        <end position="121"/>
    </location>
</feature>
<feature type="transmembrane region" description="Helical" evidence="1">
    <location>
        <begin position="473"/>
        <end position="492"/>
    </location>
</feature>
<evidence type="ECO:0000256" key="1">
    <source>
        <dbReference type="SAM" id="Phobius"/>
    </source>
</evidence>
<feature type="transmembrane region" description="Helical" evidence="1">
    <location>
        <begin position="261"/>
        <end position="281"/>
    </location>
</feature>
<protein>
    <submittedName>
        <fullName evidence="2">Uncharacterized protein</fullName>
    </submittedName>
</protein>
<feature type="transmembrane region" description="Helical" evidence="1">
    <location>
        <begin position="231"/>
        <end position="255"/>
    </location>
</feature>
<keyword evidence="1" id="KW-1133">Transmembrane helix</keyword>
<feature type="transmembrane region" description="Helical" evidence="1">
    <location>
        <begin position="438"/>
        <end position="461"/>
    </location>
</feature>
<keyword evidence="3" id="KW-1185">Reference proteome</keyword>
<evidence type="ECO:0000313" key="3">
    <source>
        <dbReference type="Proteomes" id="UP001178507"/>
    </source>
</evidence>
<keyword evidence="1" id="KW-0812">Transmembrane</keyword>
<keyword evidence="1" id="KW-0472">Membrane</keyword>
<name>A0AA36HXY3_9DINO</name>
<comment type="caution">
    <text evidence="2">The sequence shown here is derived from an EMBL/GenBank/DDBJ whole genome shotgun (WGS) entry which is preliminary data.</text>
</comment>
<dbReference type="EMBL" id="CAUJNA010000446">
    <property type="protein sequence ID" value="CAJ1377136.1"/>
    <property type="molecule type" value="Genomic_DNA"/>
</dbReference>
<feature type="transmembrane region" description="Helical" evidence="1">
    <location>
        <begin position="404"/>
        <end position="426"/>
    </location>
</feature>
<organism evidence="2 3">
    <name type="scientific">Effrenium voratum</name>
    <dbReference type="NCBI Taxonomy" id="2562239"/>
    <lineage>
        <taxon>Eukaryota</taxon>
        <taxon>Sar</taxon>
        <taxon>Alveolata</taxon>
        <taxon>Dinophyceae</taxon>
        <taxon>Suessiales</taxon>
        <taxon>Symbiodiniaceae</taxon>
        <taxon>Effrenium</taxon>
    </lineage>
</organism>
<evidence type="ECO:0000313" key="2">
    <source>
        <dbReference type="EMBL" id="CAJ1377136.1"/>
    </source>
</evidence>
<dbReference type="AlphaFoldDB" id="A0AA36HXY3"/>
<sequence length="493" mass="55983">MEHGSSSPCSEPLGHVEELDAVESLAVVADFLADMQAIAPEFERAVTAGRALACFARALWAKELRYHQSFRSAKMVQDFWSHSWRTPAWKKVGLLLFWYNGNVANLAGTVAALAMFVLCLLEVLPGYLKQPWTGETRELPFGVWSIGTGLLVHGVFLIFYWCRRTVWLDWICIHQGNEEKKMQGILSLGANIRNSKNMLILWDETWIDRLWCVFELSAFLKSHGREAKHHITILPTFIFPFWLASFVMTAVIMLANLTVPFGNVLYVLLAFLGLLACSIIWEQLIFSYYSHIRALNDRLAHFSLADTNCSCCSRSHVNAAGEAIPCDRKIIAQCMCSWFGSVEACEASVSSTVAIVLREKLGARFPLPYWMLLNCGMPLAWGYMDIASPRARGEEWEEFWMTFLNFATWFFALSPAITTFTVALICKVRTRQREPSMALRWLCRLATIFLNLSSHACYRLILALNPPEMGRVFPELVFFGIAFIVAVAAWRLR</sequence>
<feature type="transmembrane region" description="Helical" evidence="1">
    <location>
        <begin position="367"/>
        <end position="384"/>
    </location>
</feature>
<accession>A0AA36HXY3</accession>